<comment type="caution">
    <text evidence="7">The sequence shown here is derived from an EMBL/GenBank/DDBJ whole genome shotgun (WGS) entry which is preliminary data.</text>
</comment>
<keyword evidence="3 6" id="KW-0812">Transmembrane</keyword>
<protein>
    <recommendedName>
        <fullName evidence="9">YjcZ family sporulation protein</fullName>
    </recommendedName>
</protein>
<keyword evidence="4 6" id="KW-1133">Transmembrane helix</keyword>
<evidence type="ECO:0000313" key="8">
    <source>
        <dbReference type="Proteomes" id="UP001230005"/>
    </source>
</evidence>
<comment type="subcellular location">
    <subcellularLocation>
        <location evidence="1">Membrane</location>
        <topology evidence="1">Single-pass membrane protein</topology>
    </subcellularLocation>
</comment>
<keyword evidence="5 6" id="KW-0472">Membrane</keyword>
<keyword evidence="8" id="KW-1185">Reference proteome</keyword>
<evidence type="ECO:0000256" key="1">
    <source>
        <dbReference type="ARBA" id="ARBA00004167"/>
    </source>
</evidence>
<evidence type="ECO:0000256" key="6">
    <source>
        <dbReference type="SAM" id="Phobius"/>
    </source>
</evidence>
<reference evidence="7 8" key="1">
    <citation type="submission" date="2023-07" db="EMBL/GenBank/DDBJ databases">
        <title>Genomic Encyclopedia of Type Strains, Phase IV (KMG-IV): sequencing the most valuable type-strain genomes for metagenomic binning, comparative biology and taxonomic classification.</title>
        <authorList>
            <person name="Goeker M."/>
        </authorList>
    </citation>
    <scope>NUCLEOTIDE SEQUENCE [LARGE SCALE GENOMIC DNA]</scope>
    <source>
        <strain evidence="7 8">DSM 9768</strain>
    </source>
</reference>
<name>A0ABT9ZRT4_9BACI</name>
<evidence type="ECO:0000313" key="7">
    <source>
        <dbReference type="EMBL" id="MDQ0253451.1"/>
    </source>
</evidence>
<evidence type="ECO:0000256" key="3">
    <source>
        <dbReference type="ARBA" id="ARBA00022692"/>
    </source>
</evidence>
<dbReference type="RefSeq" id="WP_307322113.1">
    <property type="nucleotide sequence ID" value="NZ_JAUSUG010000002.1"/>
</dbReference>
<evidence type="ECO:0000256" key="2">
    <source>
        <dbReference type="ARBA" id="ARBA00010221"/>
    </source>
</evidence>
<sequence>MSHATFGGFSFILVIFILLVIIGAVVVTPHGYGYY</sequence>
<accession>A0ABT9ZRT4</accession>
<feature type="transmembrane region" description="Helical" evidence="6">
    <location>
        <begin position="6"/>
        <end position="27"/>
    </location>
</feature>
<organism evidence="7 8">
    <name type="scientific">Evansella vedderi</name>
    <dbReference type="NCBI Taxonomy" id="38282"/>
    <lineage>
        <taxon>Bacteria</taxon>
        <taxon>Bacillati</taxon>
        <taxon>Bacillota</taxon>
        <taxon>Bacilli</taxon>
        <taxon>Bacillales</taxon>
        <taxon>Bacillaceae</taxon>
        <taxon>Evansella</taxon>
    </lineage>
</organism>
<dbReference type="Proteomes" id="UP001230005">
    <property type="component" value="Unassembled WGS sequence"/>
</dbReference>
<proteinExistence type="inferred from homology"/>
<gene>
    <name evidence="7" type="ORF">J2S74_000823</name>
</gene>
<dbReference type="InterPro" id="IPR010070">
    <property type="entry name" value="YjcZ-like"/>
</dbReference>
<comment type="similarity">
    <text evidence="2">Belongs to the SscA family.</text>
</comment>
<dbReference type="Pfam" id="PF09680">
    <property type="entry name" value="YjcZ_2"/>
    <property type="match status" value="1"/>
</dbReference>
<evidence type="ECO:0000256" key="4">
    <source>
        <dbReference type="ARBA" id="ARBA00022989"/>
    </source>
</evidence>
<dbReference type="EMBL" id="JAUSUG010000002">
    <property type="protein sequence ID" value="MDQ0253451.1"/>
    <property type="molecule type" value="Genomic_DNA"/>
</dbReference>
<evidence type="ECO:0000256" key="5">
    <source>
        <dbReference type="ARBA" id="ARBA00023136"/>
    </source>
</evidence>
<evidence type="ECO:0008006" key="9">
    <source>
        <dbReference type="Google" id="ProtNLM"/>
    </source>
</evidence>